<sequence>MTKHFNLLTLFLCVMVLGFSACDDDEDQTNNPVIGSITDIVQGSADFTTLAAALQRTGLDSRLDQATGRFTVFAPTDAAFQAAGVDLAALSDAELTNILAYHVLSGTVIRDGDIASGRSTQSSFNTSNPGGAALPLTFDNDGSTIRINDMANVTGDRIQAVNGSIYAIDMLLMPPSIVDGAVLDGRFTTLITALERTGLDDVLSDTGAYTVFAPTDAAFTALGRDLDLITEEELREILLYHVIGANILAADIPGGMSFQTTLNTEGPDESPLSLLINSAGDSVMINQSSNVVATDVIATNGVIHAVDMVLMPQSVVDFVVKTSMLDSLQAALTAAGQVDDLDGDGPYTVFAPVNAAFTAAADTVATLDMDQLREVLLNHVIVGANNRSEDVEEGSITTASMEDIDVVINQDADGNDLPPVLITSDSTQVNFTTFDIQGTNGVIHLIDGVLLPDLDN</sequence>
<accession>A0ABN8F2M5</accession>
<organism evidence="3 4">
    <name type="scientific">Neolewinella maritima</name>
    <dbReference type="NCBI Taxonomy" id="1383882"/>
    <lineage>
        <taxon>Bacteria</taxon>
        <taxon>Pseudomonadati</taxon>
        <taxon>Bacteroidota</taxon>
        <taxon>Saprospiria</taxon>
        <taxon>Saprospirales</taxon>
        <taxon>Lewinellaceae</taxon>
        <taxon>Neolewinella</taxon>
    </lineage>
</organism>
<feature type="domain" description="FAS1" evidence="2">
    <location>
        <begin position="34"/>
        <end position="172"/>
    </location>
</feature>
<evidence type="ECO:0000313" key="4">
    <source>
        <dbReference type="Proteomes" id="UP000837803"/>
    </source>
</evidence>
<evidence type="ECO:0000259" key="2">
    <source>
        <dbReference type="PROSITE" id="PS50213"/>
    </source>
</evidence>
<dbReference type="SMART" id="SM00554">
    <property type="entry name" value="FAS1"/>
    <property type="match status" value="3"/>
</dbReference>
<dbReference type="PROSITE" id="PS50213">
    <property type="entry name" value="FAS1"/>
    <property type="match status" value="3"/>
</dbReference>
<dbReference type="Pfam" id="PF02469">
    <property type="entry name" value="Fasciclin"/>
    <property type="match status" value="3"/>
</dbReference>
<feature type="chain" id="PRO_5046025610" description="FAS1 domain-containing protein" evidence="1">
    <location>
        <begin position="22"/>
        <end position="456"/>
    </location>
</feature>
<keyword evidence="4" id="KW-1185">Reference proteome</keyword>
<proteinExistence type="predicted"/>
<dbReference type="PROSITE" id="PS51257">
    <property type="entry name" value="PROKAR_LIPOPROTEIN"/>
    <property type="match status" value="1"/>
</dbReference>
<dbReference type="InterPro" id="IPR000782">
    <property type="entry name" value="FAS1_domain"/>
</dbReference>
<reference evidence="3" key="1">
    <citation type="submission" date="2021-12" db="EMBL/GenBank/DDBJ databases">
        <authorList>
            <person name="Rodrigo-Torres L."/>
            <person name="Arahal R. D."/>
            <person name="Lucena T."/>
        </authorList>
    </citation>
    <scope>NUCLEOTIDE SEQUENCE</scope>
    <source>
        <strain evidence="3">CECT 8419</strain>
    </source>
</reference>
<dbReference type="InterPro" id="IPR036378">
    <property type="entry name" value="FAS1_dom_sf"/>
</dbReference>
<name>A0ABN8F2M5_9BACT</name>
<dbReference type="RefSeq" id="WP_238750689.1">
    <property type="nucleotide sequence ID" value="NZ_CAKLPZ010000002.1"/>
</dbReference>
<feature type="domain" description="FAS1" evidence="2">
    <location>
        <begin position="174"/>
        <end position="310"/>
    </location>
</feature>
<feature type="signal peptide" evidence="1">
    <location>
        <begin position="1"/>
        <end position="21"/>
    </location>
</feature>
<dbReference type="Proteomes" id="UP000837803">
    <property type="component" value="Unassembled WGS sequence"/>
</dbReference>
<keyword evidence="1" id="KW-0732">Signal</keyword>
<dbReference type="EMBL" id="CAKLPZ010000002">
    <property type="protein sequence ID" value="CAH1000652.1"/>
    <property type="molecule type" value="Genomic_DNA"/>
</dbReference>
<protein>
    <recommendedName>
        <fullName evidence="2">FAS1 domain-containing protein</fullName>
    </recommendedName>
</protein>
<dbReference type="Gene3D" id="2.30.180.10">
    <property type="entry name" value="FAS1 domain"/>
    <property type="match status" value="3"/>
</dbReference>
<dbReference type="InterPro" id="IPR050904">
    <property type="entry name" value="Adhesion/Biosynth-related"/>
</dbReference>
<comment type="caution">
    <text evidence="3">The sequence shown here is derived from an EMBL/GenBank/DDBJ whole genome shotgun (WGS) entry which is preliminary data.</text>
</comment>
<dbReference type="SUPFAM" id="SSF82153">
    <property type="entry name" value="FAS1 domain"/>
    <property type="match status" value="3"/>
</dbReference>
<evidence type="ECO:0000313" key="3">
    <source>
        <dbReference type="EMBL" id="CAH1000652.1"/>
    </source>
</evidence>
<dbReference type="PANTHER" id="PTHR10900">
    <property type="entry name" value="PERIOSTIN-RELATED"/>
    <property type="match status" value="1"/>
</dbReference>
<evidence type="ECO:0000256" key="1">
    <source>
        <dbReference type="SAM" id="SignalP"/>
    </source>
</evidence>
<dbReference type="PANTHER" id="PTHR10900:SF77">
    <property type="entry name" value="FI19380P1"/>
    <property type="match status" value="1"/>
</dbReference>
<gene>
    <name evidence="3" type="ORF">LEM8419_01786</name>
</gene>
<feature type="domain" description="FAS1" evidence="2">
    <location>
        <begin position="312"/>
        <end position="450"/>
    </location>
</feature>